<comment type="similarity">
    <text evidence="1">Belongs to the ATP-dependent AMP-binding enzyme family.</text>
</comment>
<evidence type="ECO:0000256" key="2">
    <source>
        <dbReference type="ARBA" id="ARBA00022598"/>
    </source>
</evidence>
<dbReference type="Proteomes" id="UP000037848">
    <property type="component" value="Unassembled WGS sequence"/>
</dbReference>
<dbReference type="InterPro" id="IPR045851">
    <property type="entry name" value="AMP-bd_C_sf"/>
</dbReference>
<dbReference type="PATRIC" id="fig|187330.3.peg.3715"/>
<feature type="domain" description="AMP-binding enzyme C-terminal" evidence="4">
    <location>
        <begin position="419"/>
        <end position="494"/>
    </location>
</feature>
<sequence>MHNNNNNIYQLVQSHAVSQPDKIACVYQNTSICYQQLIDKVDHLAAGLIQFGIKSGDKLALFCPNNLEFAYCLLAAAKLGVALAPLPLTLKGHALSKALQVADCSYAIAWVSVANQLVKNDVLPSDKIISLGGHIDGAKDMASLMSLSGEHCDSFLADINAPFILTMTSGSTGQPKPIVFTQATKIVRAFDATAHYYQLDKTDVVLVSTPLYHSLAQRSLLMPLMLGASVVILPKFSVGAWLDAIEVHKISFLFAVSSQLKALLPELKKAQLTSLKCVVSSSATLESDDKKLLLSALNCHFHECYGASEMGVISDFDITQPNVPINSVGKPLPNLRIKICDSERHLLSTGSIGEIACCSPTAFAQYYNLPEQTAQSYDDEGYFFTGDLGYLDGDGYLYYVGRTKEVIKSGGINVYPSDIELVTNYLPWVDECAAFGVDDDKFGEVILLAFVCSKNAPSNAKAQLQMHLLKELTDYQQPRILFEMVALPKTELGKIHKPSIKQAYLESGH</sequence>
<dbReference type="PANTHER" id="PTHR43201:SF5">
    <property type="entry name" value="MEDIUM-CHAIN ACYL-COA LIGASE ACSF2, MITOCHONDRIAL"/>
    <property type="match status" value="1"/>
</dbReference>
<feature type="domain" description="AMP-dependent synthetase/ligase" evidence="3">
    <location>
        <begin position="13"/>
        <end position="367"/>
    </location>
</feature>
<evidence type="ECO:0008006" key="7">
    <source>
        <dbReference type="Google" id="ProtNLM"/>
    </source>
</evidence>
<dbReference type="GO" id="GO:0006631">
    <property type="term" value="P:fatty acid metabolic process"/>
    <property type="evidence" value="ECO:0007669"/>
    <property type="project" value="TreeGrafter"/>
</dbReference>
<dbReference type="PROSITE" id="PS00455">
    <property type="entry name" value="AMP_BINDING"/>
    <property type="match status" value="1"/>
</dbReference>
<dbReference type="OrthoDB" id="9803968at2"/>
<evidence type="ECO:0000256" key="1">
    <source>
        <dbReference type="ARBA" id="ARBA00006432"/>
    </source>
</evidence>
<dbReference type="Pfam" id="PF13193">
    <property type="entry name" value="AMP-binding_C"/>
    <property type="match status" value="1"/>
</dbReference>
<dbReference type="InterPro" id="IPR020845">
    <property type="entry name" value="AMP-binding_CS"/>
</dbReference>
<evidence type="ECO:0000259" key="4">
    <source>
        <dbReference type="Pfam" id="PF13193"/>
    </source>
</evidence>
<dbReference type="Pfam" id="PF00501">
    <property type="entry name" value="AMP-binding"/>
    <property type="match status" value="1"/>
</dbReference>
<dbReference type="PANTHER" id="PTHR43201">
    <property type="entry name" value="ACYL-COA SYNTHETASE"/>
    <property type="match status" value="1"/>
</dbReference>
<dbReference type="RefSeq" id="WP_054453876.1">
    <property type="nucleotide sequence ID" value="NZ_LHPH01000007.1"/>
</dbReference>
<reference evidence="5 6" key="1">
    <citation type="submission" date="2015-08" db="EMBL/GenBank/DDBJ databases">
        <title>Draft Genome Sequence of Pseudoalteromonas porphyrae UCD-SED14.</title>
        <authorList>
            <person name="Coil D.A."/>
            <person name="Jospin G."/>
            <person name="Lee R.D."/>
            <person name="Eisen J.A."/>
        </authorList>
    </citation>
    <scope>NUCLEOTIDE SEQUENCE [LARGE SCALE GENOMIC DNA]</scope>
    <source>
        <strain evidence="5 6">UCD-SED14</strain>
    </source>
</reference>
<dbReference type="SUPFAM" id="SSF56801">
    <property type="entry name" value="Acetyl-CoA synthetase-like"/>
    <property type="match status" value="1"/>
</dbReference>
<dbReference type="Gene3D" id="3.30.300.30">
    <property type="match status" value="1"/>
</dbReference>
<dbReference type="STRING" id="187330.AMS58_01905"/>
<dbReference type="AlphaFoldDB" id="A0A0N1ELL2"/>
<gene>
    <name evidence="5" type="ORF">ADS77_08375</name>
</gene>
<proteinExistence type="inferred from homology"/>
<organism evidence="5 6">
    <name type="scientific">Pseudoalteromonas porphyrae</name>
    <dbReference type="NCBI Taxonomy" id="187330"/>
    <lineage>
        <taxon>Bacteria</taxon>
        <taxon>Pseudomonadati</taxon>
        <taxon>Pseudomonadota</taxon>
        <taxon>Gammaproteobacteria</taxon>
        <taxon>Alteromonadales</taxon>
        <taxon>Pseudoalteromonadaceae</taxon>
        <taxon>Pseudoalteromonas</taxon>
    </lineage>
</organism>
<keyword evidence="6" id="KW-1185">Reference proteome</keyword>
<evidence type="ECO:0000259" key="3">
    <source>
        <dbReference type="Pfam" id="PF00501"/>
    </source>
</evidence>
<dbReference type="GO" id="GO:0031956">
    <property type="term" value="F:medium-chain fatty acid-CoA ligase activity"/>
    <property type="evidence" value="ECO:0007669"/>
    <property type="project" value="TreeGrafter"/>
</dbReference>
<dbReference type="InterPro" id="IPR042099">
    <property type="entry name" value="ANL_N_sf"/>
</dbReference>
<accession>A0A0N1ELL2</accession>
<evidence type="ECO:0000313" key="5">
    <source>
        <dbReference type="EMBL" id="KPH63912.1"/>
    </source>
</evidence>
<evidence type="ECO:0000313" key="6">
    <source>
        <dbReference type="Proteomes" id="UP000037848"/>
    </source>
</evidence>
<dbReference type="Gene3D" id="3.40.50.12780">
    <property type="entry name" value="N-terminal domain of ligase-like"/>
    <property type="match status" value="1"/>
</dbReference>
<keyword evidence="2" id="KW-0436">Ligase</keyword>
<protein>
    <recommendedName>
        <fullName evidence="7">Long-chain fatty acid--CoA ligase</fullName>
    </recommendedName>
</protein>
<dbReference type="InterPro" id="IPR000873">
    <property type="entry name" value="AMP-dep_synth/lig_dom"/>
</dbReference>
<dbReference type="InterPro" id="IPR025110">
    <property type="entry name" value="AMP-bd_C"/>
</dbReference>
<comment type="caution">
    <text evidence="5">The sequence shown here is derived from an EMBL/GenBank/DDBJ whole genome shotgun (WGS) entry which is preliminary data.</text>
</comment>
<dbReference type="EMBL" id="LHPH01000007">
    <property type="protein sequence ID" value="KPH63912.1"/>
    <property type="molecule type" value="Genomic_DNA"/>
</dbReference>
<name>A0A0N1ELL2_9GAMM</name>